<gene>
    <name evidence="2" type="ORF">F3059_01335</name>
</gene>
<dbReference type="EMBL" id="WACR01000001">
    <property type="protein sequence ID" value="KAB1066142.1"/>
    <property type="molecule type" value="Genomic_DNA"/>
</dbReference>
<dbReference type="Proteomes" id="UP000435357">
    <property type="component" value="Unassembled WGS sequence"/>
</dbReference>
<comment type="caution">
    <text evidence="2">The sequence shown here is derived from an EMBL/GenBank/DDBJ whole genome shotgun (WGS) entry which is preliminary data.</text>
</comment>
<protein>
    <submittedName>
        <fullName evidence="2">DUF3298 and DUF4163 domain-containing protein</fullName>
    </submittedName>
</protein>
<keyword evidence="3" id="KW-1185">Reference proteome</keyword>
<dbReference type="PROSITE" id="PS51257">
    <property type="entry name" value="PROKAR_LIPOPROTEIN"/>
    <property type="match status" value="1"/>
</dbReference>
<evidence type="ECO:0000313" key="3">
    <source>
        <dbReference type="Proteomes" id="UP000435357"/>
    </source>
</evidence>
<dbReference type="AlphaFoldDB" id="A0A6N6MA73"/>
<dbReference type="Gene3D" id="3.90.640.20">
    <property type="entry name" value="Heat-shock cognate protein, ATPase"/>
    <property type="match status" value="1"/>
</dbReference>
<dbReference type="InterPro" id="IPR037126">
    <property type="entry name" value="PdaC/RsiV-like_sf"/>
</dbReference>
<dbReference type="Gene3D" id="3.30.565.40">
    <property type="entry name" value="Fervidobacterium nodosum Rt17-B1 like"/>
    <property type="match status" value="1"/>
</dbReference>
<evidence type="ECO:0000259" key="1">
    <source>
        <dbReference type="Pfam" id="PF11738"/>
    </source>
</evidence>
<accession>A0A6N6MA73</accession>
<organism evidence="2 3">
    <name type="scientific">Salibacter halophilus</name>
    <dbReference type="NCBI Taxonomy" id="1803916"/>
    <lineage>
        <taxon>Bacteria</taxon>
        <taxon>Pseudomonadati</taxon>
        <taxon>Bacteroidota</taxon>
        <taxon>Flavobacteriia</taxon>
        <taxon>Flavobacteriales</taxon>
        <taxon>Salibacteraceae</taxon>
        <taxon>Salibacter</taxon>
    </lineage>
</organism>
<dbReference type="OrthoDB" id="594879at2"/>
<dbReference type="Pfam" id="PF11738">
    <property type="entry name" value="DUF3298"/>
    <property type="match status" value="1"/>
</dbReference>
<feature type="domain" description="DUF3298" evidence="1">
    <location>
        <begin position="181"/>
        <end position="248"/>
    </location>
</feature>
<name>A0A6N6MA73_9FLAO</name>
<dbReference type="InterPro" id="IPR021729">
    <property type="entry name" value="DUF3298"/>
</dbReference>
<reference evidence="2 3" key="1">
    <citation type="submission" date="2019-09" db="EMBL/GenBank/DDBJ databases">
        <title>Genomes of Cryomorphaceae.</title>
        <authorList>
            <person name="Bowman J.P."/>
        </authorList>
    </citation>
    <scope>NUCLEOTIDE SEQUENCE [LARGE SCALE GENOMIC DNA]</scope>
    <source>
        <strain evidence="2 3">KCTC 52047</strain>
    </source>
</reference>
<evidence type="ECO:0000313" key="2">
    <source>
        <dbReference type="EMBL" id="KAB1066142.1"/>
    </source>
</evidence>
<proteinExistence type="predicted"/>
<dbReference type="RefSeq" id="WP_151166130.1">
    <property type="nucleotide sequence ID" value="NZ_WACR01000001.1"/>
</dbReference>
<sequence>MKFSFIGQIQFRFLIILGLFLTSCGNQSEKSSAEKSDSTIKKPTIQHKLIERTVDNCNTQSDTCTYASVKYPVFSGSDRDKELNKFIFDSILNVNDTSELRSSLDSFLIQWRKTYEMMDEAMPWVKESAFMASFEDSLLHIEQSHYLYSGGAHGNYGEFHSYFSWPELRHLSWKNFIDESENELIAKLKTNHAKAMKSKSYNDLIDKGYIFDDSLYVHNNFVIGKDSISFLYNPYEIAPYSEGIVKIKAERTNK</sequence>